<dbReference type="EMBL" id="CP079105">
    <property type="protein sequence ID" value="QXQ14068.1"/>
    <property type="molecule type" value="Genomic_DNA"/>
</dbReference>
<name>A0ABX8S8H2_9ACTN</name>
<evidence type="ECO:0000313" key="10">
    <source>
        <dbReference type="Proteomes" id="UP000887023"/>
    </source>
</evidence>
<organism evidence="9 10">
    <name type="scientific">Skermania pinensis</name>
    <dbReference type="NCBI Taxonomy" id="39122"/>
    <lineage>
        <taxon>Bacteria</taxon>
        <taxon>Bacillati</taxon>
        <taxon>Actinomycetota</taxon>
        <taxon>Actinomycetes</taxon>
        <taxon>Mycobacteriales</taxon>
        <taxon>Gordoniaceae</taxon>
        <taxon>Skermania</taxon>
    </lineage>
</organism>
<dbReference type="InterPro" id="IPR001128">
    <property type="entry name" value="Cyt_P450"/>
</dbReference>
<evidence type="ECO:0000256" key="6">
    <source>
        <dbReference type="ARBA" id="ARBA00023004"/>
    </source>
</evidence>
<comment type="similarity">
    <text evidence="2 8">Belongs to the cytochrome P450 family.</text>
</comment>
<evidence type="ECO:0000256" key="8">
    <source>
        <dbReference type="RuleBase" id="RU000461"/>
    </source>
</evidence>
<dbReference type="SUPFAM" id="SSF48264">
    <property type="entry name" value="Cytochrome P450"/>
    <property type="match status" value="1"/>
</dbReference>
<sequence>MRTLAHWSLTHGLIRSTVLLRRRIGDPMAELMTGRPTGRAEPVERIRAQGRLIRMLGLWVTADYAHCREILRDDRFGVVDPFAPELSGALLGALLRSTNPGVPHPFEPPSLLVVDGREHARLRPLVAQGFTARRIERLRDRVAELTEQALDELAERAAGAVVDLVTGLAERVPVAVVAEIFGLPEATRPGLRDFGNRASSLIDLGIPYRRYADAIGSLREFEVFVQACVTDRNYTADGLLAQLLDAGLSGRELTTTMGLTLGAGFETTVNLLGNAAVALGDRPDQLAAVQNWGTAIEEVLRWDSPVQLTIRAAREDVSMGDVTIPAGDVVVQLLGGANRDPAVFERPAELDVRRANAREHLAFGRGPHACLGASLARLQGEIVLPALFERFPDLRIAEPPRRRDIAVLRGFAQIPVRLR</sequence>
<dbReference type="PRINTS" id="PR00359">
    <property type="entry name" value="BP450"/>
</dbReference>
<keyword evidence="4 8" id="KW-0479">Metal-binding</keyword>
<evidence type="ECO:0000313" key="9">
    <source>
        <dbReference type="EMBL" id="QXQ14068.1"/>
    </source>
</evidence>
<accession>A0ABX8S8H2</accession>
<dbReference type="InterPro" id="IPR036396">
    <property type="entry name" value="Cyt_P450_sf"/>
</dbReference>
<dbReference type="RefSeq" id="WP_157079661.1">
    <property type="nucleotide sequence ID" value="NZ_CBCRUZ010000010.1"/>
</dbReference>
<keyword evidence="6 8" id="KW-0408">Iron</keyword>
<comment type="cofactor">
    <cofactor evidence="1">
        <name>heme</name>
        <dbReference type="ChEBI" id="CHEBI:30413"/>
    </cofactor>
</comment>
<evidence type="ECO:0000256" key="1">
    <source>
        <dbReference type="ARBA" id="ARBA00001971"/>
    </source>
</evidence>
<evidence type="ECO:0000256" key="7">
    <source>
        <dbReference type="ARBA" id="ARBA00023033"/>
    </source>
</evidence>
<dbReference type="Gene3D" id="1.10.630.10">
    <property type="entry name" value="Cytochrome P450"/>
    <property type="match status" value="1"/>
</dbReference>
<dbReference type="PROSITE" id="PS00086">
    <property type="entry name" value="CYTOCHROME_P450"/>
    <property type="match status" value="1"/>
</dbReference>
<keyword evidence="10" id="KW-1185">Reference proteome</keyword>
<dbReference type="InterPro" id="IPR002397">
    <property type="entry name" value="Cyt_P450_B"/>
</dbReference>
<evidence type="ECO:0000256" key="5">
    <source>
        <dbReference type="ARBA" id="ARBA00023002"/>
    </source>
</evidence>
<reference evidence="9" key="1">
    <citation type="submission" date="2021-07" db="EMBL/GenBank/DDBJ databases">
        <title>Candidatus Kaistella beijingensis sp. nov. isolated from a municipal wastewater treatment plant is involved in sludge foaming.</title>
        <authorList>
            <person name="Song Y."/>
            <person name="Liu S.-J."/>
        </authorList>
    </citation>
    <scope>NUCLEOTIDE SEQUENCE</scope>
    <source>
        <strain evidence="9">DSM 43998</strain>
    </source>
</reference>
<dbReference type="CDD" id="cd20625">
    <property type="entry name" value="CYP164-like"/>
    <property type="match status" value="1"/>
</dbReference>
<proteinExistence type="inferred from homology"/>
<dbReference type="Proteomes" id="UP000887023">
    <property type="component" value="Chromosome"/>
</dbReference>
<gene>
    <name evidence="9" type="ORF">KV203_00970</name>
</gene>
<keyword evidence="5 8" id="KW-0560">Oxidoreductase</keyword>
<evidence type="ECO:0000256" key="3">
    <source>
        <dbReference type="ARBA" id="ARBA00022617"/>
    </source>
</evidence>
<keyword evidence="7 8" id="KW-0503">Monooxygenase</keyword>
<dbReference type="PANTHER" id="PTHR46696:SF4">
    <property type="entry name" value="BIOTIN BIOSYNTHESIS CYTOCHROME P450"/>
    <property type="match status" value="1"/>
</dbReference>
<dbReference type="Pfam" id="PF00067">
    <property type="entry name" value="p450"/>
    <property type="match status" value="1"/>
</dbReference>
<dbReference type="InterPro" id="IPR017972">
    <property type="entry name" value="Cyt_P450_CS"/>
</dbReference>
<evidence type="ECO:0000256" key="4">
    <source>
        <dbReference type="ARBA" id="ARBA00022723"/>
    </source>
</evidence>
<protein>
    <submittedName>
        <fullName evidence="9">Cytochrome P450</fullName>
    </submittedName>
</protein>
<dbReference type="PANTHER" id="PTHR46696">
    <property type="entry name" value="P450, PUTATIVE (EUROFUNG)-RELATED"/>
    <property type="match status" value="1"/>
</dbReference>
<evidence type="ECO:0000256" key="2">
    <source>
        <dbReference type="ARBA" id="ARBA00010617"/>
    </source>
</evidence>
<keyword evidence="3 8" id="KW-0349">Heme</keyword>